<dbReference type="InterPro" id="IPR037523">
    <property type="entry name" value="VOC_core"/>
</dbReference>
<evidence type="ECO:0000259" key="1">
    <source>
        <dbReference type="PROSITE" id="PS51819"/>
    </source>
</evidence>
<dbReference type="Pfam" id="PF00903">
    <property type="entry name" value="Glyoxalase"/>
    <property type="match status" value="1"/>
</dbReference>
<dbReference type="PANTHER" id="PTHR43279">
    <property type="entry name" value="CATECHOL-2,3-DIOXYGENASE"/>
    <property type="match status" value="1"/>
</dbReference>
<dbReference type="PROSITE" id="PS51819">
    <property type="entry name" value="VOC"/>
    <property type="match status" value="1"/>
</dbReference>
<sequence length="311" mass="33569">METAALALARQRAADNLPERLTWGPLTLSVTNLDRAVAFWTEVTGFLRRPDEGPGVALGTPDRTLVVLAPGATSPVTKGYAGMYHVAFGMPSQAEFSRRMQRFIGLGVHFSPVDHLMSKAMYLDDPDGHGIEIAYETPERFGRFSFDGGRFAMFDAQGRPHSGRERLDLRAELAGADGTDPALPLHRDATVAHLHLHVPALDPSLSWFETLGFARNLNLPDFGMADMGTGAPYTHRLAMNLWAGSGVRPAPRNSARLLSYRLEAADADIFASAKVQLAQDPATGVLSGTDPAGVNLTLALRATEHEKDDAA</sequence>
<feature type="domain" description="VOC" evidence="1">
    <location>
        <begin position="22"/>
        <end position="136"/>
    </location>
</feature>
<gene>
    <name evidence="2" type="ORF">GCM10010991_15110</name>
</gene>
<accession>A0A917YJE1</accession>
<dbReference type="OrthoDB" id="9803142at2"/>
<dbReference type="InterPro" id="IPR029068">
    <property type="entry name" value="Glyas_Bleomycin-R_OHBP_Dase"/>
</dbReference>
<dbReference type="InterPro" id="IPR004360">
    <property type="entry name" value="Glyas_Fos-R_dOase_dom"/>
</dbReference>
<dbReference type="Gene3D" id="3.10.180.10">
    <property type="entry name" value="2,3-Dihydroxybiphenyl 1,2-Dioxygenase, domain 1"/>
    <property type="match status" value="1"/>
</dbReference>
<organism evidence="2 3">
    <name type="scientific">Gemmobacter aquaticus</name>
    <dbReference type="NCBI Taxonomy" id="490185"/>
    <lineage>
        <taxon>Bacteria</taxon>
        <taxon>Pseudomonadati</taxon>
        <taxon>Pseudomonadota</taxon>
        <taxon>Alphaproteobacteria</taxon>
        <taxon>Rhodobacterales</taxon>
        <taxon>Paracoccaceae</taxon>
        <taxon>Gemmobacter</taxon>
    </lineage>
</organism>
<dbReference type="RefSeq" id="WP_146284795.1">
    <property type="nucleotide sequence ID" value="NZ_BMLP01000001.1"/>
</dbReference>
<dbReference type="Proteomes" id="UP000598196">
    <property type="component" value="Unassembled WGS sequence"/>
</dbReference>
<dbReference type="AlphaFoldDB" id="A0A917YJE1"/>
<proteinExistence type="predicted"/>
<comment type="caution">
    <text evidence="2">The sequence shown here is derived from an EMBL/GenBank/DDBJ whole genome shotgun (WGS) entry which is preliminary data.</text>
</comment>
<evidence type="ECO:0000313" key="3">
    <source>
        <dbReference type="Proteomes" id="UP000598196"/>
    </source>
</evidence>
<protein>
    <submittedName>
        <fullName evidence="2">Glyoxalase</fullName>
    </submittedName>
</protein>
<dbReference type="SUPFAM" id="SSF54593">
    <property type="entry name" value="Glyoxalase/Bleomycin resistance protein/Dihydroxybiphenyl dioxygenase"/>
    <property type="match status" value="2"/>
</dbReference>
<name>A0A917YJE1_9RHOB</name>
<dbReference type="EMBL" id="BMLP01000001">
    <property type="protein sequence ID" value="GGO30338.1"/>
    <property type="molecule type" value="Genomic_DNA"/>
</dbReference>
<reference evidence="2 3" key="1">
    <citation type="journal article" date="2014" name="Int. J. Syst. Evol. Microbiol.">
        <title>Complete genome sequence of Corynebacterium casei LMG S-19264T (=DSM 44701T), isolated from a smear-ripened cheese.</title>
        <authorList>
            <consortium name="US DOE Joint Genome Institute (JGI-PGF)"/>
            <person name="Walter F."/>
            <person name="Albersmeier A."/>
            <person name="Kalinowski J."/>
            <person name="Ruckert C."/>
        </authorList>
    </citation>
    <scope>NUCLEOTIDE SEQUENCE [LARGE SCALE GENOMIC DNA]</scope>
    <source>
        <strain evidence="2 3">CGMCC 1.7029</strain>
    </source>
</reference>
<keyword evidence="3" id="KW-1185">Reference proteome</keyword>
<dbReference type="PANTHER" id="PTHR43279:SF1">
    <property type="entry name" value="CATECHOL-2,3-DIOXYGENASE"/>
    <property type="match status" value="1"/>
</dbReference>
<evidence type="ECO:0000313" key="2">
    <source>
        <dbReference type="EMBL" id="GGO30338.1"/>
    </source>
</evidence>